<dbReference type="Proteomes" id="UP000018291">
    <property type="component" value="Unassembled WGS sequence"/>
</dbReference>
<accession>R4YZN3</accession>
<dbReference type="HOGENOM" id="CLU_854403_0_0_11"/>
<dbReference type="STRING" id="1229780.BN381_310024"/>
<dbReference type="OrthoDB" id="10000379at2"/>
<name>R4YZN3_9ACTN</name>
<dbReference type="AlphaFoldDB" id="R4YZN3"/>
<sequence length="325" mass="34905">MGEQPGPLVSWWRRLFGGGSDGLDGTRGVERTRGYPTSGNRASSMHLFWDLPGRFVEVAVTVTILDEPPTHDLYFWALQVSFEDAATGRREGAAHTGPQWASQHPGHGAVNWGGYGARGELDGEPGWLPSAAGNANSIDYLWRVGVPYRLTVSRAPVSTGAADDGQAPGGYPDDWDGYRAGSKHLSGAAAPTGFTAWRATITPLEGSRDELNELSEPQSQQPQVIRDLWAPGDLLVSPMVWSEVFARCDADSVRVAWAEPVGIDERGQEHRATSARVNYQAVGDGGCTNTNVVTLVTPDGPAWVQTTNAERTTPQGASLRLADSR</sequence>
<comment type="caution">
    <text evidence="1">The sequence shown here is derived from an EMBL/GenBank/DDBJ whole genome shotgun (WGS) entry which is preliminary data.</text>
</comment>
<organism evidence="1 2">
    <name type="scientific">Candidatus Neomicrothrix parvicella RN1</name>
    <dbReference type="NCBI Taxonomy" id="1229780"/>
    <lineage>
        <taxon>Bacteria</taxon>
        <taxon>Bacillati</taxon>
        <taxon>Actinomycetota</taxon>
        <taxon>Acidimicrobiia</taxon>
        <taxon>Acidimicrobiales</taxon>
        <taxon>Microthrixaceae</taxon>
        <taxon>Candidatus Neomicrothrix</taxon>
    </lineage>
</organism>
<protein>
    <submittedName>
        <fullName evidence="1">Uncharacterized protein</fullName>
    </submittedName>
</protein>
<proteinExistence type="predicted"/>
<dbReference type="EMBL" id="CANL01000025">
    <property type="protein sequence ID" value="CCM63928.1"/>
    <property type="molecule type" value="Genomic_DNA"/>
</dbReference>
<keyword evidence="2" id="KW-1185">Reference proteome</keyword>
<evidence type="ECO:0000313" key="2">
    <source>
        <dbReference type="Proteomes" id="UP000018291"/>
    </source>
</evidence>
<evidence type="ECO:0000313" key="1">
    <source>
        <dbReference type="EMBL" id="CCM63928.1"/>
    </source>
</evidence>
<reference evidence="1 2" key="1">
    <citation type="journal article" date="2013" name="ISME J.">
        <title>Metabolic model for the filamentous 'Candidatus Microthrix parvicella' based on genomic and metagenomic analyses.</title>
        <authorList>
            <person name="Jon McIlroy S."/>
            <person name="Kristiansen R."/>
            <person name="Albertsen M."/>
            <person name="Michael Karst S."/>
            <person name="Rossetti S."/>
            <person name="Lund Nielsen J."/>
            <person name="Tandoi V."/>
            <person name="James Seviour R."/>
            <person name="Nielsen P.H."/>
        </authorList>
    </citation>
    <scope>NUCLEOTIDE SEQUENCE [LARGE SCALE GENOMIC DNA]</scope>
    <source>
        <strain evidence="1 2">RN1</strain>
    </source>
</reference>
<gene>
    <name evidence="1" type="ORF">BN381_310024</name>
</gene>